<accession>A0A4V1IND2</accession>
<keyword evidence="5" id="KW-1185">Reference proteome</keyword>
<evidence type="ECO:0000259" key="3">
    <source>
        <dbReference type="SMART" id="SM00822"/>
    </source>
</evidence>
<dbReference type="AlphaFoldDB" id="A0A4V1IND2"/>
<dbReference type="InterPro" id="IPR020904">
    <property type="entry name" value="Sc_DH/Rdtase_CS"/>
</dbReference>
<proteinExistence type="inferred from homology"/>
<dbReference type="SUPFAM" id="SSF51735">
    <property type="entry name" value="NAD(P)-binding Rossmann-fold domains"/>
    <property type="match status" value="1"/>
</dbReference>
<feature type="domain" description="Ketoreductase" evidence="3">
    <location>
        <begin position="6"/>
        <end position="188"/>
    </location>
</feature>
<protein>
    <submittedName>
        <fullName evidence="4">SDR family NAD(P)-dependent oxidoreductase</fullName>
    </submittedName>
</protein>
<comment type="caution">
    <text evidence="4">The sequence shown here is derived from an EMBL/GenBank/DDBJ whole genome shotgun (WGS) entry which is preliminary data.</text>
</comment>
<dbReference type="InterPro" id="IPR057326">
    <property type="entry name" value="KR_dom"/>
</dbReference>
<dbReference type="Gene3D" id="3.40.50.720">
    <property type="entry name" value="NAD(P)-binding Rossmann-like Domain"/>
    <property type="match status" value="1"/>
</dbReference>
<dbReference type="EMBL" id="NDXW01000001">
    <property type="protein sequence ID" value="RDH43321.1"/>
    <property type="molecule type" value="Genomic_DNA"/>
</dbReference>
<comment type="similarity">
    <text evidence="1">Belongs to the short-chain dehydrogenases/reductases (SDR) family.</text>
</comment>
<name>A0A4V1IND2_9GAMM</name>
<reference evidence="4 5" key="1">
    <citation type="submission" date="2017-04" db="EMBL/GenBank/DDBJ databases">
        <title>Draft genome sequence of Zooshikella ganghwensis VG4 isolated from Red Sea sediments.</title>
        <authorList>
            <person name="Rehman Z."/>
            <person name="Alam I."/>
            <person name="Kamau A."/>
            <person name="Bajic V."/>
            <person name="Leiknes T."/>
        </authorList>
    </citation>
    <scope>NUCLEOTIDE SEQUENCE [LARGE SCALE GENOMIC DNA]</scope>
    <source>
        <strain evidence="4 5">VG4</strain>
    </source>
</reference>
<sequence>MNISGKSFWLVGASSGIGRSLALQLAAQGGNVAVSARNGQALTELQRQAQSLPGSIHASPLDATDREACHHTLAEIQKELGPVNISVLNAGVYQPMTVSDFNAQTCEHIFTVNVMSTINCLEALLQKVEGLEQILITGSVAGYRGLPLAGAYGASKAALINLAEGFRSGFLKRGIQLRVINPGFVETPMTAKNTFKMPALISSDDAAKAIIAGLSKSGFEITFPKRFTWWLKLLRILPYYCYFPLLKRLNT</sequence>
<dbReference type="RefSeq" id="WP_094786671.1">
    <property type="nucleotide sequence ID" value="NZ_NDXW01000001.1"/>
</dbReference>
<gene>
    <name evidence="4" type="ORF">B9G39_07670</name>
</gene>
<evidence type="ECO:0000313" key="4">
    <source>
        <dbReference type="EMBL" id="RDH43321.1"/>
    </source>
</evidence>
<dbReference type="InterPro" id="IPR002347">
    <property type="entry name" value="SDR_fam"/>
</dbReference>
<dbReference type="PANTHER" id="PTHR44196">
    <property type="entry name" value="DEHYDROGENASE/REDUCTASE SDR FAMILY MEMBER 7B"/>
    <property type="match status" value="1"/>
</dbReference>
<dbReference type="GO" id="GO:0016491">
    <property type="term" value="F:oxidoreductase activity"/>
    <property type="evidence" value="ECO:0007669"/>
    <property type="project" value="UniProtKB-KW"/>
</dbReference>
<dbReference type="Pfam" id="PF00106">
    <property type="entry name" value="adh_short"/>
    <property type="match status" value="1"/>
</dbReference>
<evidence type="ECO:0000256" key="1">
    <source>
        <dbReference type="ARBA" id="ARBA00006484"/>
    </source>
</evidence>
<dbReference type="PROSITE" id="PS00061">
    <property type="entry name" value="ADH_SHORT"/>
    <property type="match status" value="1"/>
</dbReference>
<dbReference type="GO" id="GO:0016020">
    <property type="term" value="C:membrane"/>
    <property type="evidence" value="ECO:0007669"/>
    <property type="project" value="TreeGrafter"/>
</dbReference>
<dbReference type="PANTHER" id="PTHR44196:SF1">
    <property type="entry name" value="DEHYDROGENASE_REDUCTASE SDR FAMILY MEMBER 7B"/>
    <property type="match status" value="1"/>
</dbReference>
<dbReference type="SMART" id="SM00822">
    <property type="entry name" value="PKS_KR"/>
    <property type="match status" value="1"/>
</dbReference>
<dbReference type="InterPro" id="IPR036291">
    <property type="entry name" value="NAD(P)-bd_dom_sf"/>
</dbReference>
<dbReference type="PRINTS" id="PR00081">
    <property type="entry name" value="GDHRDH"/>
</dbReference>
<dbReference type="Proteomes" id="UP000257039">
    <property type="component" value="Unassembled WGS sequence"/>
</dbReference>
<evidence type="ECO:0000256" key="2">
    <source>
        <dbReference type="ARBA" id="ARBA00023002"/>
    </source>
</evidence>
<organism evidence="4 5">
    <name type="scientific">Zooshikella ganghwensis</name>
    <dbReference type="NCBI Taxonomy" id="202772"/>
    <lineage>
        <taxon>Bacteria</taxon>
        <taxon>Pseudomonadati</taxon>
        <taxon>Pseudomonadota</taxon>
        <taxon>Gammaproteobacteria</taxon>
        <taxon>Oceanospirillales</taxon>
        <taxon>Zooshikellaceae</taxon>
        <taxon>Zooshikella</taxon>
    </lineage>
</organism>
<keyword evidence="2" id="KW-0560">Oxidoreductase</keyword>
<evidence type="ECO:0000313" key="5">
    <source>
        <dbReference type="Proteomes" id="UP000257039"/>
    </source>
</evidence>